<keyword evidence="1" id="KW-0732">Signal</keyword>
<organism evidence="2">
    <name type="scientific">Thermohahella caldifontis</name>
    <dbReference type="NCBI Taxonomy" id="3142973"/>
    <lineage>
        <taxon>Bacteria</taxon>
        <taxon>Pseudomonadati</taxon>
        <taxon>Pseudomonadota</taxon>
        <taxon>Gammaproteobacteria</taxon>
        <taxon>Oceanospirillales</taxon>
        <taxon>Hahellaceae</taxon>
        <taxon>Thermohahella</taxon>
    </lineage>
</organism>
<feature type="chain" id="PRO_5044218643" evidence="1">
    <location>
        <begin position="28"/>
        <end position="168"/>
    </location>
</feature>
<accession>A0AB39UUI3</accession>
<sequence length="168" mass="18638">MKVKRIFLPVTLILVLATAGCQQPTTATSEVWLTHLTEQPEQSVRDIGAYPERWTTRLNTLQQMLDKGDAIAFKALEQLYLHADGSLATTLRFMLAKALPYQPVQVLRSAAELDLSAEDVCTPPFIEHPPEEVLAWLGASEAALMSQAPESGEDCILQLRESRHQLGE</sequence>
<name>A0AB39UUI3_9GAMM</name>
<gene>
    <name evidence="2" type="ORF">AAIA72_12445</name>
</gene>
<protein>
    <submittedName>
        <fullName evidence="2">Uncharacterized protein</fullName>
    </submittedName>
</protein>
<evidence type="ECO:0000313" key="2">
    <source>
        <dbReference type="EMBL" id="XDT71613.1"/>
    </source>
</evidence>
<dbReference type="EMBL" id="CP154858">
    <property type="protein sequence ID" value="XDT71613.1"/>
    <property type="molecule type" value="Genomic_DNA"/>
</dbReference>
<proteinExistence type="predicted"/>
<reference evidence="2" key="1">
    <citation type="submission" date="2024-05" db="EMBL/GenBank/DDBJ databases">
        <title>Genome sequencing of novel strain.</title>
        <authorList>
            <person name="Ganbat D."/>
            <person name="Ganbat S."/>
            <person name="Lee S.-J."/>
        </authorList>
    </citation>
    <scope>NUCLEOTIDE SEQUENCE</scope>
    <source>
        <strain evidence="2">SMD15-11</strain>
    </source>
</reference>
<dbReference type="PROSITE" id="PS51257">
    <property type="entry name" value="PROKAR_LIPOPROTEIN"/>
    <property type="match status" value="1"/>
</dbReference>
<evidence type="ECO:0000256" key="1">
    <source>
        <dbReference type="SAM" id="SignalP"/>
    </source>
</evidence>
<dbReference type="RefSeq" id="WP_369600640.1">
    <property type="nucleotide sequence ID" value="NZ_CP154858.1"/>
</dbReference>
<feature type="signal peptide" evidence="1">
    <location>
        <begin position="1"/>
        <end position="27"/>
    </location>
</feature>
<dbReference type="AlphaFoldDB" id="A0AB39UUI3"/>
<dbReference type="KEGG" id="tcd:AAIA72_12445"/>